<name>A0A1V6NBW3_PENPO</name>
<gene>
    <name evidence="1" type="ORF">PENPOL_c013G02718</name>
</gene>
<comment type="caution">
    <text evidence="1">The sequence shown here is derived from an EMBL/GenBank/DDBJ whole genome shotgun (WGS) entry which is preliminary data.</text>
</comment>
<dbReference type="OrthoDB" id="4359708at2759"/>
<protein>
    <submittedName>
        <fullName evidence="1">Uncharacterized protein</fullName>
    </submittedName>
</protein>
<proteinExistence type="predicted"/>
<dbReference type="EMBL" id="MDYM01000013">
    <property type="protein sequence ID" value="OQD62135.1"/>
    <property type="molecule type" value="Genomic_DNA"/>
</dbReference>
<evidence type="ECO:0000313" key="1">
    <source>
        <dbReference type="EMBL" id="OQD62135.1"/>
    </source>
</evidence>
<dbReference type="Proteomes" id="UP000191408">
    <property type="component" value="Unassembled WGS sequence"/>
</dbReference>
<dbReference type="AlphaFoldDB" id="A0A1V6NBW3"/>
<accession>A0A1V6NBW3</accession>
<reference evidence="2" key="1">
    <citation type="journal article" date="2017" name="Nat. Microbiol.">
        <title>Global analysis of biosynthetic gene clusters reveals vast potential of secondary metabolite production in Penicillium species.</title>
        <authorList>
            <person name="Nielsen J.C."/>
            <person name="Grijseels S."/>
            <person name="Prigent S."/>
            <person name="Ji B."/>
            <person name="Dainat J."/>
            <person name="Nielsen K.F."/>
            <person name="Frisvad J.C."/>
            <person name="Workman M."/>
            <person name="Nielsen J."/>
        </authorList>
    </citation>
    <scope>NUCLEOTIDE SEQUENCE [LARGE SCALE GENOMIC DNA]</scope>
    <source>
        <strain evidence="2">IBT 4502</strain>
    </source>
</reference>
<keyword evidence="2" id="KW-1185">Reference proteome</keyword>
<organism evidence="1 2">
    <name type="scientific">Penicillium polonicum</name>
    <dbReference type="NCBI Taxonomy" id="60169"/>
    <lineage>
        <taxon>Eukaryota</taxon>
        <taxon>Fungi</taxon>
        <taxon>Dikarya</taxon>
        <taxon>Ascomycota</taxon>
        <taxon>Pezizomycotina</taxon>
        <taxon>Eurotiomycetes</taxon>
        <taxon>Eurotiomycetidae</taxon>
        <taxon>Eurotiales</taxon>
        <taxon>Aspergillaceae</taxon>
        <taxon>Penicillium</taxon>
    </lineage>
</organism>
<sequence>MSNTPQGSPSLQPAPAPAPTLAPVLSIPYFLRDECTFDYEFDHHREKDIHHIVPKLKGESNWSMWEHRLYMALSENNKAYVKILQTDDTRPSCPNYESVSDELVREVALMKMGGNAQYVTDIIIQEVANERRTKNSWLRAAWQKEMEKWDQCNVHVCNLIYSTLDPIPASHVRRIENAREAYKILYAEYGTPSWYTTFERFEVLRNLQYKGNNAQGFVRKFKEALEIYQHGSKLDANTTLNFFIHAIRKNPRCQVFIQKVEPDLKNTNFMVDVYREFILAEETTRTFSGTNPTH</sequence>
<evidence type="ECO:0000313" key="2">
    <source>
        <dbReference type="Proteomes" id="UP000191408"/>
    </source>
</evidence>